<dbReference type="PANTHER" id="PTHR36849">
    <property type="entry name" value="CYTOPLASMIC PROTEIN-RELATED"/>
    <property type="match status" value="1"/>
</dbReference>
<sequence length="118" mass="13451">MGKIGIKRIYEPADRADGQRILVDRLWPRGVSKKEAELTEWCKDIAPSPALRKWFGHDPARFDEFRDRYRKELDGNGEAVAALCDRAAKGDLTLLYGAHDETCNHAVVLAQYLRAHCR</sequence>
<reference evidence="1 2" key="1">
    <citation type="submission" date="2016-10" db="EMBL/GenBank/DDBJ databases">
        <title>Complete Genome Sequence of the Nonylphenol-Degrading Bacterium Sphingobium cloacae JCM 10874T.</title>
        <authorList>
            <person name="Ootsuka M."/>
            <person name="Nishizawa T."/>
            <person name="Ohta H."/>
        </authorList>
    </citation>
    <scope>NUCLEOTIDE SEQUENCE [LARGE SCALE GENOMIC DNA]</scope>
    <source>
        <strain evidence="1 2">JCM 10874</strain>
    </source>
</reference>
<keyword evidence="2" id="KW-1185">Reference proteome</keyword>
<accession>A0A1E1F6A9</accession>
<proteinExistence type="predicted"/>
<protein>
    <submittedName>
        <fullName evidence="1">Uroporphyrin-III C-methyltransferase</fullName>
    </submittedName>
</protein>
<dbReference type="KEGG" id="sclo:SCLO_1030150"/>
<dbReference type="RefSeq" id="WP_066518226.1">
    <property type="nucleotide sequence ID" value="NZ_AP017655.1"/>
</dbReference>
<dbReference type="OrthoDB" id="9790745at2"/>
<dbReference type="GO" id="GO:0032259">
    <property type="term" value="P:methylation"/>
    <property type="evidence" value="ECO:0007669"/>
    <property type="project" value="UniProtKB-KW"/>
</dbReference>
<dbReference type="EMBL" id="AP017655">
    <property type="protein sequence ID" value="BAV66055.1"/>
    <property type="molecule type" value="Genomic_DNA"/>
</dbReference>
<dbReference type="Pfam" id="PF22752">
    <property type="entry name" value="DUF488-N3i"/>
    <property type="match status" value="1"/>
</dbReference>
<dbReference type="AlphaFoldDB" id="A0A1E1F6A9"/>
<name>A0A1E1F6A9_9SPHN</name>
<keyword evidence="1" id="KW-0808">Transferase</keyword>
<evidence type="ECO:0000313" key="1">
    <source>
        <dbReference type="EMBL" id="BAV66055.1"/>
    </source>
</evidence>
<organism evidence="1 2">
    <name type="scientific">Sphingobium cloacae</name>
    <dbReference type="NCBI Taxonomy" id="120107"/>
    <lineage>
        <taxon>Bacteria</taxon>
        <taxon>Pseudomonadati</taxon>
        <taxon>Pseudomonadota</taxon>
        <taxon>Alphaproteobacteria</taxon>
        <taxon>Sphingomonadales</taxon>
        <taxon>Sphingomonadaceae</taxon>
        <taxon>Sphingobium</taxon>
    </lineage>
</organism>
<gene>
    <name evidence="1" type="ORF">SCLO_1030150</name>
</gene>
<dbReference type="Proteomes" id="UP000218272">
    <property type="component" value="Chromosome SCLO_1"/>
</dbReference>
<dbReference type="InterPro" id="IPR052552">
    <property type="entry name" value="YeaO-like"/>
</dbReference>
<dbReference type="PANTHER" id="PTHR36849:SF1">
    <property type="entry name" value="CYTOPLASMIC PROTEIN"/>
    <property type="match status" value="1"/>
</dbReference>
<dbReference type="GO" id="GO:0008168">
    <property type="term" value="F:methyltransferase activity"/>
    <property type="evidence" value="ECO:0007669"/>
    <property type="project" value="UniProtKB-KW"/>
</dbReference>
<evidence type="ECO:0000313" key="2">
    <source>
        <dbReference type="Proteomes" id="UP000218272"/>
    </source>
</evidence>
<keyword evidence="1" id="KW-0489">Methyltransferase</keyword>